<gene>
    <name evidence="4" type="ORF">PGLA1383_LOCUS8017</name>
    <name evidence="5" type="ORF">PGLA2088_LOCUS31127</name>
</gene>
<dbReference type="InterPro" id="IPR014030">
    <property type="entry name" value="Ketoacyl_synth_N"/>
</dbReference>
<dbReference type="PROSITE" id="PS52004">
    <property type="entry name" value="KS3_2"/>
    <property type="match status" value="1"/>
</dbReference>
<dbReference type="CDD" id="cd00833">
    <property type="entry name" value="PKS"/>
    <property type="match status" value="1"/>
</dbReference>
<evidence type="ECO:0000256" key="2">
    <source>
        <dbReference type="ARBA" id="ARBA00022553"/>
    </source>
</evidence>
<dbReference type="Proteomes" id="UP000626109">
    <property type="component" value="Unassembled WGS sequence"/>
</dbReference>
<keyword evidence="1" id="KW-0596">Phosphopantetheine</keyword>
<dbReference type="EMBL" id="CAJNNV010003581">
    <property type="protein sequence ID" value="CAE8589246.1"/>
    <property type="molecule type" value="Genomic_DNA"/>
</dbReference>
<dbReference type="EMBL" id="CAJNNW010029182">
    <property type="protein sequence ID" value="CAE8699348.1"/>
    <property type="molecule type" value="Genomic_DNA"/>
</dbReference>
<dbReference type="SMART" id="SM00825">
    <property type="entry name" value="PKS_KS"/>
    <property type="match status" value="1"/>
</dbReference>
<dbReference type="Pfam" id="PF00109">
    <property type="entry name" value="ketoacyl-synt"/>
    <property type="match status" value="1"/>
</dbReference>
<dbReference type="Proteomes" id="UP000654075">
    <property type="component" value="Unassembled WGS sequence"/>
</dbReference>
<evidence type="ECO:0000313" key="4">
    <source>
        <dbReference type="EMBL" id="CAE8589246.1"/>
    </source>
</evidence>
<dbReference type="Pfam" id="PF02801">
    <property type="entry name" value="Ketoacyl-synt_C"/>
    <property type="match status" value="1"/>
</dbReference>
<evidence type="ECO:0000313" key="5">
    <source>
        <dbReference type="EMBL" id="CAE8699348.1"/>
    </source>
</evidence>
<organism evidence="4 6">
    <name type="scientific">Polarella glacialis</name>
    <name type="common">Dinoflagellate</name>
    <dbReference type="NCBI Taxonomy" id="89957"/>
    <lineage>
        <taxon>Eukaryota</taxon>
        <taxon>Sar</taxon>
        <taxon>Alveolata</taxon>
        <taxon>Dinophyceae</taxon>
        <taxon>Suessiales</taxon>
        <taxon>Suessiaceae</taxon>
        <taxon>Polarella</taxon>
    </lineage>
</organism>
<dbReference type="GO" id="GO:0004312">
    <property type="term" value="F:fatty acid synthase activity"/>
    <property type="evidence" value="ECO:0007669"/>
    <property type="project" value="TreeGrafter"/>
</dbReference>
<sequence length="361" mass="36946">VVAVDCASHAIKLGRCKLAVASGVNLQLSAAIWVGFAKMRGLAPDGNCKTFDISADGFARGEGLGAVILERCGARGPEAVAAAALLGGVASNHDGRAATITAPNGTAQQRVMRNALAERGLQPQAASCLECHGTGTALGDPIEVGAQRAVYCKGRDASSPLALAAGKTNLGHLEGSAGVAGITKTVLSLQRGLIPPVLWLRQLNPNIDPGATAFAGSTELLDFRSGAAAFVGVSSFGFSGTNGHVLVERAAPPSDAPATARPVATYSRRLIQPYRPWLKDLLFNEQWLPADLEERDSGDLDGLARACVVVGDTPVASALRATLPGASQSGTGREELRTALDAIPGGARAAVFVGTAQVDEE</sequence>
<keyword evidence="2" id="KW-0597">Phosphoprotein</keyword>
<reference evidence="4" key="1">
    <citation type="submission" date="2021-02" db="EMBL/GenBank/DDBJ databases">
        <authorList>
            <person name="Dougan E. K."/>
            <person name="Rhodes N."/>
            <person name="Thang M."/>
            <person name="Chan C."/>
        </authorList>
    </citation>
    <scope>NUCLEOTIDE SEQUENCE</scope>
</reference>
<feature type="domain" description="Ketosynthase family 3 (KS3)" evidence="3">
    <location>
        <begin position="1"/>
        <end position="249"/>
    </location>
</feature>
<dbReference type="InterPro" id="IPR016039">
    <property type="entry name" value="Thiolase-like"/>
</dbReference>
<comment type="caution">
    <text evidence="4">The sequence shown here is derived from an EMBL/GenBank/DDBJ whole genome shotgun (WGS) entry which is preliminary data.</text>
</comment>
<dbReference type="InterPro" id="IPR020841">
    <property type="entry name" value="PKS_Beta-ketoAc_synthase_dom"/>
</dbReference>
<dbReference type="InterPro" id="IPR050091">
    <property type="entry name" value="PKS_NRPS_Biosynth_Enz"/>
</dbReference>
<name>A0A813DSC0_POLGL</name>
<keyword evidence="6" id="KW-1185">Reference proteome</keyword>
<dbReference type="GO" id="GO:0006633">
    <property type="term" value="P:fatty acid biosynthetic process"/>
    <property type="evidence" value="ECO:0007669"/>
    <property type="project" value="TreeGrafter"/>
</dbReference>
<dbReference type="InterPro" id="IPR014031">
    <property type="entry name" value="Ketoacyl_synth_C"/>
</dbReference>
<feature type="non-terminal residue" evidence="4">
    <location>
        <position position="1"/>
    </location>
</feature>
<dbReference type="PANTHER" id="PTHR43775:SF37">
    <property type="entry name" value="SI:DKEY-61P9.11"/>
    <property type="match status" value="1"/>
</dbReference>
<evidence type="ECO:0000256" key="1">
    <source>
        <dbReference type="ARBA" id="ARBA00022450"/>
    </source>
</evidence>
<evidence type="ECO:0000313" key="6">
    <source>
        <dbReference type="Proteomes" id="UP000654075"/>
    </source>
</evidence>
<accession>A0A813DSC0</accession>
<dbReference type="SUPFAM" id="SSF53901">
    <property type="entry name" value="Thiolase-like"/>
    <property type="match status" value="2"/>
</dbReference>
<dbReference type="PANTHER" id="PTHR43775">
    <property type="entry name" value="FATTY ACID SYNTHASE"/>
    <property type="match status" value="1"/>
</dbReference>
<dbReference type="AlphaFoldDB" id="A0A813DSC0"/>
<dbReference type="OMA" id="CASHAIK"/>
<proteinExistence type="predicted"/>
<feature type="non-terminal residue" evidence="4">
    <location>
        <position position="361"/>
    </location>
</feature>
<protein>
    <recommendedName>
        <fullName evidence="3">Ketosynthase family 3 (KS3) domain-containing protein</fullName>
    </recommendedName>
</protein>
<evidence type="ECO:0000259" key="3">
    <source>
        <dbReference type="PROSITE" id="PS52004"/>
    </source>
</evidence>
<dbReference type="OrthoDB" id="426562at2759"/>
<dbReference type="Gene3D" id="3.40.47.10">
    <property type="match status" value="1"/>
</dbReference>